<feature type="transmembrane region" description="Helical" evidence="7">
    <location>
        <begin position="132"/>
        <end position="154"/>
    </location>
</feature>
<dbReference type="Pfam" id="PF02308">
    <property type="entry name" value="MgtC"/>
    <property type="match status" value="1"/>
</dbReference>
<comment type="subcellular location">
    <subcellularLocation>
        <location evidence="7">Cell inner membrane</location>
        <topology evidence="7">Multi-pass membrane protein</topology>
    </subcellularLocation>
    <subcellularLocation>
        <location evidence="1">Cell membrane</location>
        <topology evidence="1">Multi-pass membrane protein</topology>
    </subcellularLocation>
</comment>
<keyword evidence="5 7" id="KW-1133">Transmembrane helix</keyword>
<evidence type="ECO:0000259" key="8">
    <source>
        <dbReference type="Pfam" id="PF02308"/>
    </source>
</evidence>
<keyword evidence="7" id="KW-0997">Cell inner membrane</keyword>
<evidence type="ECO:0000256" key="1">
    <source>
        <dbReference type="ARBA" id="ARBA00004651"/>
    </source>
</evidence>
<feature type="transmembrane region" description="Helical" evidence="7">
    <location>
        <begin position="21"/>
        <end position="40"/>
    </location>
</feature>
<dbReference type="PANTHER" id="PTHR33778:SF1">
    <property type="entry name" value="MAGNESIUM TRANSPORTER YHID-RELATED"/>
    <property type="match status" value="1"/>
</dbReference>
<comment type="similarity">
    <text evidence="2 7">Belongs to the MgtC/SapB family.</text>
</comment>
<keyword evidence="10" id="KW-1185">Reference proteome</keyword>
<dbReference type="RefSeq" id="WP_349759584.1">
    <property type="nucleotide sequence ID" value="NZ_JBEGCI010000016.1"/>
</dbReference>
<accession>A0ABV1NBJ8</accession>
<dbReference type="PRINTS" id="PR01837">
    <property type="entry name" value="MGTCSAPBPROT"/>
</dbReference>
<name>A0ABV1NBJ8_9GAMM</name>
<dbReference type="PANTHER" id="PTHR33778">
    <property type="entry name" value="PROTEIN MGTC"/>
    <property type="match status" value="1"/>
</dbReference>
<feature type="transmembrane region" description="Helical" evidence="7">
    <location>
        <begin position="81"/>
        <end position="99"/>
    </location>
</feature>
<proteinExistence type="inferred from homology"/>
<keyword evidence="6 7" id="KW-0472">Membrane</keyword>
<evidence type="ECO:0000256" key="3">
    <source>
        <dbReference type="ARBA" id="ARBA00022475"/>
    </source>
</evidence>
<dbReference type="EMBL" id="JBEGCI010000016">
    <property type="protein sequence ID" value="MEQ6890091.1"/>
    <property type="molecule type" value="Genomic_DNA"/>
</dbReference>
<protein>
    <recommendedName>
        <fullName evidence="7">Protein MgtC</fullName>
    </recommendedName>
</protein>
<dbReference type="InterPro" id="IPR049177">
    <property type="entry name" value="MgtC_SapB_SrpB_YhiD_N"/>
</dbReference>
<evidence type="ECO:0000256" key="7">
    <source>
        <dbReference type="RuleBase" id="RU365041"/>
    </source>
</evidence>
<evidence type="ECO:0000256" key="5">
    <source>
        <dbReference type="ARBA" id="ARBA00022989"/>
    </source>
</evidence>
<evidence type="ECO:0000256" key="4">
    <source>
        <dbReference type="ARBA" id="ARBA00022692"/>
    </source>
</evidence>
<keyword evidence="3" id="KW-1003">Cell membrane</keyword>
<evidence type="ECO:0000256" key="2">
    <source>
        <dbReference type="ARBA" id="ARBA00009298"/>
    </source>
</evidence>
<evidence type="ECO:0000313" key="9">
    <source>
        <dbReference type="EMBL" id="MEQ6890091.1"/>
    </source>
</evidence>
<feature type="domain" description="MgtC/SapB/SrpB/YhiD N-terminal" evidence="8">
    <location>
        <begin position="28"/>
        <end position="149"/>
    </location>
</feature>
<feature type="transmembrane region" description="Helical" evidence="7">
    <location>
        <begin position="106"/>
        <end position="126"/>
    </location>
</feature>
<sequence>MDFIGYIVASEFSDFNDLGEFVVVVIRLLLAALLGGLLGLEREQRGKAAGIRTHMLVCMGAALFIFIPQQAGISDSEMSRVIQGVIAGIGFLCAGTIITGKDNQGATGLTTAAGIWFTAAIGIAVGLGREQTAVLCTALAWMVLYVMPFFIRLIRK</sequence>
<evidence type="ECO:0000256" key="6">
    <source>
        <dbReference type="ARBA" id="ARBA00023136"/>
    </source>
</evidence>
<evidence type="ECO:0000313" key="10">
    <source>
        <dbReference type="Proteomes" id="UP001472978"/>
    </source>
</evidence>
<comment type="caution">
    <text evidence="9">The sequence shown here is derived from an EMBL/GenBank/DDBJ whole genome shotgun (WGS) entry which is preliminary data.</text>
</comment>
<feature type="transmembrane region" description="Helical" evidence="7">
    <location>
        <begin position="52"/>
        <end position="69"/>
    </location>
</feature>
<keyword evidence="4 7" id="KW-0812">Transmembrane</keyword>
<reference evidence="9 10" key="1">
    <citation type="submission" date="2024-05" db="EMBL/GenBank/DDBJ databases">
        <title>Halomonas sp. CS7 16S ribosomal RNA gene Genome sequencing and assembly.</title>
        <authorList>
            <person name="Yook S."/>
        </authorList>
    </citation>
    <scope>NUCLEOTIDE SEQUENCE [LARGE SCALE GENOMIC DNA]</scope>
    <source>
        <strain evidence="9 10">CS7</strain>
    </source>
</reference>
<dbReference type="InterPro" id="IPR003416">
    <property type="entry name" value="MgtC/SapB/SrpB/YhiD_fam"/>
</dbReference>
<dbReference type="Proteomes" id="UP001472978">
    <property type="component" value="Unassembled WGS sequence"/>
</dbReference>
<gene>
    <name evidence="9" type="ORF">ABE957_15575</name>
</gene>
<organism evidence="9 10">
    <name type="scientific">Halomonas pelophila</name>
    <dbReference type="NCBI Taxonomy" id="3151122"/>
    <lineage>
        <taxon>Bacteria</taxon>
        <taxon>Pseudomonadati</taxon>
        <taxon>Pseudomonadota</taxon>
        <taxon>Gammaproteobacteria</taxon>
        <taxon>Oceanospirillales</taxon>
        <taxon>Halomonadaceae</taxon>
        <taxon>Halomonas</taxon>
    </lineage>
</organism>